<dbReference type="AlphaFoldDB" id="A0AB34IZC6"/>
<dbReference type="InterPro" id="IPR014043">
    <property type="entry name" value="Acyl_transferase_dom"/>
</dbReference>
<dbReference type="InterPro" id="IPR001227">
    <property type="entry name" value="Ac_transferase_dom_sf"/>
</dbReference>
<feature type="domain" description="Malonyl-CoA:ACP transacylase (MAT)" evidence="1">
    <location>
        <begin position="77"/>
        <end position="359"/>
    </location>
</feature>
<reference evidence="2 3" key="1">
    <citation type="journal article" date="2024" name="Science">
        <title>Giant polyketide synthase enzymes in the biosynthesis of giant marine polyether toxins.</title>
        <authorList>
            <person name="Fallon T.R."/>
            <person name="Shende V.V."/>
            <person name="Wierzbicki I.H."/>
            <person name="Pendleton A.L."/>
            <person name="Watervoot N.F."/>
            <person name="Auber R.P."/>
            <person name="Gonzalez D.J."/>
            <person name="Wisecaver J.H."/>
            <person name="Moore B.S."/>
        </authorList>
    </citation>
    <scope>NUCLEOTIDE SEQUENCE [LARGE SCALE GENOMIC DNA]</scope>
    <source>
        <strain evidence="2 3">12B1</strain>
    </source>
</reference>
<accession>A0AB34IZC6</accession>
<organism evidence="2 3">
    <name type="scientific">Prymnesium parvum</name>
    <name type="common">Toxic golden alga</name>
    <dbReference type="NCBI Taxonomy" id="97485"/>
    <lineage>
        <taxon>Eukaryota</taxon>
        <taxon>Haptista</taxon>
        <taxon>Haptophyta</taxon>
        <taxon>Prymnesiophyceae</taxon>
        <taxon>Prymnesiales</taxon>
        <taxon>Prymnesiaceae</taxon>
        <taxon>Prymnesium</taxon>
    </lineage>
</organism>
<dbReference type="SUPFAM" id="SSF52151">
    <property type="entry name" value="FabD/lysophospholipase-like"/>
    <property type="match status" value="1"/>
</dbReference>
<gene>
    <name evidence="2" type="ORF">AB1Y20_006621</name>
</gene>
<proteinExistence type="predicted"/>
<dbReference type="GO" id="GO:0006633">
    <property type="term" value="P:fatty acid biosynthetic process"/>
    <property type="evidence" value="ECO:0007669"/>
    <property type="project" value="TreeGrafter"/>
</dbReference>
<dbReference type="InterPro" id="IPR050858">
    <property type="entry name" value="Mal-CoA-ACP_Trans/PKS_FabD"/>
</dbReference>
<evidence type="ECO:0000313" key="2">
    <source>
        <dbReference type="EMBL" id="KAL1510301.1"/>
    </source>
</evidence>
<dbReference type="GO" id="GO:0005829">
    <property type="term" value="C:cytosol"/>
    <property type="evidence" value="ECO:0007669"/>
    <property type="project" value="TreeGrafter"/>
</dbReference>
<dbReference type="Proteomes" id="UP001515480">
    <property type="component" value="Unassembled WGS sequence"/>
</dbReference>
<dbReference type="InterPro" id="IPR016035">
    <property type="entry name" value="Acyl_Trfase/lysoPLipase"/>
</dbReference>
<dbReference type="EMBL" id="JBGBPQ010000015">
    <property type="protein sequence ID" value="KAL1510301.1"/>
    <property type="molecule type" value="Genomic_DNA"/>
</dbReference>
<name>A0AB34IZC6_PRYPA</name>
<dbReference type="GO" id="GO:0004314">
    <property type="term" value="F:[acyl-carrier-protein] S-malonyltransferase activity"/>
    <property type="evidence" value="ECO:0007669"/>
    <property type="project" value="TreeGrafter"/>
</dbReference>
<dbReference type="PANTHER" id="PTHR42681:SF6">
    <property type="entry name" value="BLL0263 PROTEIN"/>
    <property type="match status" value="1"/>
</dbReference>
<keyword evidence="3" id="KW-1185">Reference proteome</keyword>
<protein>
    <recommendedName>
        <fullName evidence="1">Malonyl-CoA:ACP transacylase (MAT) domain-containing protein</fullName>
    </recommendedName>
</protein>
<comment type="caution">
    <text evidence="2">The sequence shown here is derived from an EMBL/GenBank/DDBJ whole genome shotgun (WGS) entry which is preliminary data.</text>
</comment>
<evidence type="ECO:0000259" key="1">
    <source>
        <dbReference type="SMART" id="SM00827"/>
    </source>
</evidence>
<dbReference type="SMART" id="SM00827">
    <property type="entry name" value="PKS_AT"/>
    <property type="match status" value="1"/>
</dbReference>
<dbReference type="PANTHER" id="PTHR42681">
    <property type="entry name" value="MALONYL-COA-ACYL CARRIER PROTEIN TRANSACYLASE, MITOCHONDRIAL"/>
    <property type="match status" value="1"/>
</dbReference>
<sequence>MARRVLPRALLVCPGRGSYNAAEIGTLGRLPKSSESVWRPLVDAADTRCGGAQLRSISSLDGEPKLSKALHFDPSHASSLIYTLAAAECAALRAEDRWEPIGIVGNSLGWYTAAHLAGCISFERGLDIVLATSSFQRSVGAVGGQIVYPTLDDEWKEGDGELRRRVEAALAAANAKGFASLSIDLGGMAVLAADDKGLAALKENLPAMSRSNVVYPLELPGHSAFHTPLMAPMADHVRALQAAEGPFDLPELPLVDGSGRVWRPGSDRQAAWMPQEMFDYTLGEQIIRPYHFGQSLEIALMEWDPDVIVLLGPGASLGGTIGQVLSRIGWRGVRSKADFTEAQRSDKPLLITSPTARKS</sequence>
<evidence type="ECO:0000313" key="3">
    <source>
        <dbReference type="Proteomes" id="UP001515480"/>
    </source>
</evidence>
<dbReference type="Gene3D" id="3.40.366.10">
    <property type="entry name" value="Malonyl-Coenzyme A Acyl Carrier Protein, domain 2"/>
    <property type="match status" value="1"/>
</dbReference>